<comment type="caution">
    <text evidence="1">The sequence shown here is derived from an EMBL/GenBank/DDBJ whole genome shotgun (WGS) entry which is preliminary data.</text>
</comment>
<keyword evidence="2" id="KW-1185">Reference proteome</keyword>
<accession>A0A9N9DML0</accession>
<protein>
    <submittedName>
        <fullName evidence="1">8550_t:CDS:1</fullName>
    </submittedName>
</protein>
<proteinExistence type="predicted"/>
<evidence type="ECO:0000313" key="1">
    <source>
        <dbReference type="EMBL" id="CAG8641997.1"/>
    </source>
</evidence>
<dbReference type="EMBL" id="CAJVPS010008272">
    <property type="protein sequence ID" value="CAG8641997.1"/>
    <property type="molecule type" value="Genomic_DNA"/>
</dbReference>
<dbReference type="Proteomes" id="UP000789508">
    <property type="component" value="Unassembled WGS sequence"/>
</dbReference>
<gene>
    <name evidence="1" type="ORF">ALEPTO_LOCUS9739</name>
</gene>
<name>A0A9N9DML0_9GLOM</name>
<sequence>TWPIKKETCEDRMRRLKLRACISEIDKEHQILKLEAPKHHSSNYGREVIRNPQSGSYKLLRLQDYILEETIKFGSLGISGMRDAGNDVIRKYTKIGLVKDEKILDEYYP</sequence>
<reference evidence="1" key="1">
    <citation type="submission" date="2021-06" db="EMBL/GenBank/DDBJ databases">
        <authorList>
            <person name="Kallberg Y."/>
            <person name="Tangrot J."/>
            <person name="Rosling A."/>
        </authorList>
    </citation>
    <scope>NUCLEOTIDE SEQUENCE</scope>
    <source>
        <strain evidence="1">FL130A</strain>
    </source>
</reference>
<feature type="non-terminal residue" evidence="1">
    <location>
        <position position="1"/>
    </location>
</feature>
<dbReference type="AlphaFoldDB" id="A0A9N9DML0"/>
<organism evidence="1 2">
    <name type="scientific">Ambispora leptoticha</name>
    <dbReference type="NCBI Taxonomy" id="144679"/>
    <lineage>
        <taxon>Eukaryota</taxon>
        <taxon>Fungi</taxon>
        <taxon>Fungi incertae sedis</taxon>
        <taxon>Mucoromycota</taxon>
        <taxon>Glomeromycotina</taxon>
        <taxon>Glomeromycetes</taxon>
        <taxon>Archaeosporales</taxon>
        <taxon>Ambisporaceae</taxon>
        <taxon>Ambispora</taxon>
    </lineage>
</organism>
<evidence type="ECO:0000313" key="2">
    <source>
        <dbReference type="Proteomes" id="UP000789508"/>
    </source>
</evidence>